<evidence type="ECO:0000313" key="4">
    <source>
        <dbReference type="Proteomes" id="UP000317093"/>
    </source>
</evidence>
<dbReference type="InterPro" id="IPR036465">
    <property type="entry name" value="vWFA_dom_sf"/>
</dbReference>
<dbReference type="CDD" id="cd00198">
    <property type="entry name" value="vWFA"/>
    <property type="match status" value="1"/>
</dbReference>
<evidence type="ECO:0000256" key="1">
    <source>
        <dbReference type="SAM" id="Phobius"/>
    </source>
</evidence>
<feature type="domain" description="VWFA" evidence="2">
    <location>
        <begin position="165"/>
        <end position="303"/>
    </location>
</feature>
<keyword evidence="1" id="KW-0472">Membrane</keyword>
<dbReference type="AlphaFoldDB" id="A0A518BC72"/>
<proteinExistence type="predicted"/>
<dbReference type="Pfam" id="PF00092">
    <property type="entry name" value="VWA"/>
    <property type="match status" value="1"/>
</dbReference>
<dbReference type="RefSeq" id="WP_145262872.1">
    <property type="nucleotide sequence ID" value="NZ_CP036279.1"/>
</dbReference>
<dbReference type="PROSITE" id="PS50234">
    <property type="entry name" value="VWFA"/>
    <property type="match status" value="1"/>
</dbReference>
<dbReference type="KEGG" id="knv:Pan216_54660"/>
<organism evidence="3 4">
    <name type="scientific">Kolteria novifilia</name>
    <dbReference type="NCBI Taxonomy" id="2527975"/>
    <lineage>
        <taxon>Bacteria</taxon>
        <taxon>Pseudomonadati</taxon>
        <taxon>Planctomycetota</taxon>
        <taxon>Planctomycetia</taxon>
        <taxon>Kolteriales</taxon>
        <taxon>Kolteriaceae</taxon>
        <taxon>Kolteria</taxon>
    </lineage>
</organism>
<gene>
    <name evidence="3" type="ORF">Pan216_54660</name>
</gene>
<dbReference type="Proteomes" id="UP000317093">
    <property type="component" value="Chromosome"/>
</dbReference>
<reference evidence="3 4" key="1">
    <citation type="submission" date="2019-02" db="EMBL/GenBank/DDBJ databases">
        <title>Deep-cultivation of Planctomycetes and their phenomic and genomic characterization uncovers novel biology.</title>
        <authorList>
            <person name="Wiegand S."/>
            <person name="Jogler M."/>
            <person name="Boedeker C."/>
            <person name="Pinto D."/>
            <person name="Vollmers J."/>
            <person name="Rivas-Marin E."/>
            <person name="Kohn T."/>
            <person name="Peeters S.H."/>
            <person name="Heuer A."/>
            <person name="Rast P."/>
            <person name="Oberbeckmann S."/>
            <person name="Bunk B."/>
            <person name="Jeske O."/>
            <person name="Meyerdierks A."/>
            <person name="Storesund J.E."/>
            <person name="Kallscheuer N."/>
            <person name="Luecker S."/>
            <person name="Lage O.M."/>
            <person name="Pohl T."/>
            <person name="Merkel B.J."/>
            <person name="Hornburger P."/>
            <person name="Mueller R.-W."/>
            <person name="Bruemmer F."/>
            <person name="Labrenz M."/>
            <person name="Spormann A.M."/>
            <person name="Op den Camp H."/>
            <person name="Overmann J."/>
            <person name="Amann R."/>
            <person name="Jetten M.S.M."/>
            <person name="Mascher T."/>
            <person name="Medema M.H."/>
            <person name="Devos D.P."/>
            <person name="Kaster A.-K."/>
            <person name="Ovreas L."/>
            <person name="Rohde M."/>
            <person name="Galperin M.Y."/>
            <person name="Jogler C."/>
        </authorList>
    </citation>
    <scope>NUCLEOTIDE SEQUENCE [LARGE SCALE GENOMIC DNA]</scope>
    <source>
        <strain evidence="3 4">Pan216</strain>
    </source>
</reference>
<dbReference type="EMBL" id="CP036279">
    <property type="protein sequence ID" value="QDU64576.1"/>
    <property type="molecule type" value="Genomic_DNA"/>
</dbReference>
<name>A0A518BC72_9BACT</name>
<keyword evidence="4" id="KW-1185">Reference proteome</keyword>
<evidence type="ECO:0000259" key="2">
    <source>
        <dbReference type="PROSITE" id="PS50234"/>
    </source>
</evidence>
<sequence>MGFFKHVANKTPQFGVSVLIHVVVLWILWLRVMEAQIEPKTVAVITEIQELEKQEEFHELLNEKGVEFSTPVSLNPGGGGGGGLAGEMDSIATPSEAMQAMAEAFTVTDRSVVRPLSYGLVDTKLDAMVSGIKGETVSTGSTGDSGAVDRITLEILRQLDKDKSLVVWIMDSSGSLAERREKIASKLERIYRELDELGVNSENALLSSVMSVGQETRFLLREPTNDNEEIKRAIRSIVDDGTGQENMFRAIRDAAIKFRRYQTSGGRSLVLILVTDEIGDDGFQADEAVALCRRNRVPIYVMGPMATFGLNVIHDTWTDPEHGFRFWLPLRRGPFTRFDEVSRVAFNGHRYRSGFGPFALVQLARETGGIYFLYPDERVPGPRYALEILNRYRPNYGDLGDYYKETGASSFRRRLVEVVTQGNKLWRHAWPYPWIHESVWNKEIDQRQKECLSFLSFASKAIPLLEQVADQYDEETIPRWQANFDLTMARILKAKVQCEEYGLALEEFRKKPRVLKDPKKNNGWRIKWGDEVRVFGDKKDSKQDKNAAIRKAEIEKSRFFYDRIIKRHPGTPWAEAAKREMNWKVGIQLEEGHDWDHLSAEDRAKRAKVKVKQL</sequence>
<dbReference type="Gene3D" id="3.40.50.410">
    <property type="entry name" value="von Willebrand factor, type A domain"/>
    <property type="match status" value="1"/>
</dbReference>
<accession>A0A518BC72</accession>
<protein>
    <recommendedName>
        <fullName evidence="2">VWFA domain-containing protein</fullName>
    </recommendedName>
</protein>
<feature type="transmembrane region" description="Helical" evidence="1">
    <location>
        <begin position="12"/>
        <end position="30"/>
    </location>
</feature>
<evidence type="ECO:0000313" key="3">
    <source>
        <dbReference type="EMBL" id="QDU64576.1"/>
    </source>
</evidence>
<keyword evidence="1" id="KW-1133">Transmembrane helix</keyword>
<dbReference type="SUPFAM" id="SSF53300">
    <property type="entry name" value="vWA-like"/>
    <property type="match status" value="1"/>
</dbReference>
<keyword evidence="1" id="KW-0812">Transmembrane</keyword>
<dbReference type="InterPro" id="IPR002035">
    <property type="entry name" value="VWF_A"/>
</dbReference>
<dbReference type="OrthoDB" id="239512at2"/>